<dbReference type="AlphaFoldDB" id="A0A162L1Z0"/>
<name>A0A162L1Z0_9PROT</name>
<evidence type="ECO:0000313" key="1">
    <source>
        <dbReference type="EMBL" id="KYO52849.1"/>
    </source>
</evidence>
<proteinExistence type="predicted"/>
<protein>
    <submittedName>
        <fullName evidence="1">Uncharacterized protein</fullName>
    </submittedName>
</protein>
<dbReference type="RefSeq" id="WP_062763853.1">
    <property type="nucleotide sequence ID" value="NZ_CP121025.1"/>
</dbReference>
<accession>A0A162L1Z0</accession>
<evidence type="ECO:0000313" key="2">
    <source>
        <dbReference type="Proteomes" id="UP000075787"/>
    </source>
</evidence>
<reference evidence="1 2" key="1">
    <citation type="submission" date="2015-12" db="EMBL/GenBank/DDBJ databases">
        <title>Genome sequence of Tistrella mobilis MCCC 1A02139.</title>
        <authorList>
            <person name="Lu L."/>
            <person name="Lai Q."/>
            <person name="Shao Z."/>
            <person name="Qian P."/>
        </authorList>
    </citation>
    <scope>NUCLEOTIDE SEQUENCE [LARGE SCALE GENOMIC DNA]</scope>
    <source>
        <strain evidence="1 2">MCCC 1A02139</strain>
    </source>
</reference>
<dbReference type="Proteomes" id="UP000075787">
    <property type="component" value="Unassembled WGS sequence"/>
</dbReference>
<dbReference type="EMBL" id="LPZR01000138">
    <property type="protein sequence ID" value="KYO52849.1"/>
    <property type="molecule type" value="Genomic_DNA"/>
</dbReference>
<organism evidence="1 2">
    <name type="scientific">Tistrella mobilis</name>
    <dbReference type="NCBI Taxonomy" id="171437"/>
    <lineage>
        <taxon>Bacteria</taxon>
        <taxon>Pseudomonadati</taxon>
        <taxon>Pseudomonadota</taxon>
        <taxon>Alphaproteobacteria</taxon>
        <taxon>Geminicoccales</taxon>
        <taxon>Geminicoccaceae</taxon>
        <taxon>Tistrella</taxon>
    </lineage>
</organism>
<gene>
    <name evidence="1" type="ORF">AUP44_27380</name>
</gene>
<dbReference type="GeneID" id="97238888"/>
<sequence length="196" mass="20703">MALDDTLNRLHRTFFDLTVVVDTALRAETPPAIDEIWPRIEPFGRILTYLHDELRAAAPSPGGRARLAWSGAARDTAPAAHGAAETTVTRGITCAVRAEAGLRFWHLGEGRPGDAAFRAYVDRLGRTAAEAGGSVPAAAIRGFIGDNGSTTTLIRRPVQQADLPPMARLVALTALVAASIEMLAPAHPPVPAAMEA</sequence>
<comment type="caution">
    <text evidence="1">The sequence shown here is derived from an EMBL/GenBank/DDBJ whole genome shotgun (WGS) entry which is preliminary data.</text>
</comment>